<dbReference type="PANTHER" id="PTHR34352">
    <property type="entry name" value="PROTEIN YHFA"/>
    <property type="match status" value="1"/>
</dbReference>
<dbReference type="AlphaFoldDB" id="A0A1B3XSU3"/>
<keyword evidence="2" id="KW-1185">Reference proteome</keyword>
<evidence type="ECO:0000313" key="2">
    <source>
        <dbReference type="Proteomes" id="UP000077926"/>
    </source>
</evidence>
<gene>
    <name evidence="1" type="ORF">ABE28_018055</name>
</gene>
<evidence type="ECO:0000313" key="1">
    <source>
        <dbReference type="EMBL" id="AOH56272.1"/>
    </source>
</evidence>
<dbReference type="Gene3D" id="3.30.300.20">
    <property type="match status" value="1"/>
</dbReference>
<dbReference type="InterPro" id="IPR003718">
    <property type="entry name" value="OsmC/Ohr_fam"/>
</dbReference>
<sequence length="149" mass="16306">MKVVTKWTGQRAFTAVGDSGFEVNMDATPAYGGEGKGCTPTEMLLASLAGCIGIDVTMILKPYLSSVDRLEIETDGTRKEELPKGFTSIVVTFMIDGQVDSKRIWRAINLGKEKYCAVSDSLKADISFRLILNGEEQTKIAPEQHEAKQ</sequence>
<protein>
    <submittedName>
        <fullName evidence="1">Peroxiredoxin</fullName>
    </submittedName>
</protein>
<dbReference type="EMBL" id="CP017080">
    <property type="protein sequence ID" value="AOH56272.1"/>
    <property type="molecule type" value="Genomic_DNA"/>
</dbReference>
<dbReference type="SUPFAM" id="SSF82784">
    <property type="entry name" value="OsmC-like"/>
    <property type="match status" value="1"/>
</dbReference>
<dbReference type="KEGG" id="bmur:ABE28_018055"/>
<name>A0A1B3XSU3_9BACI</name>
<dbReference type="PANTHER" id="PTHR34352:SF1">
    <property type="entry name" value="PROTEIN YHFA"/>
    <property type="match status" value="1"/>
</dbReference>
<dbReference type="InterPro" id="IPR015946">
    <property type="entry name" value="KH_dom-like_a/b"/>
</dbReference>
<proteinExistence type="predicted"/>
<dbReference type="InterPro" id="IPR036102">
    <property type="entry name" value="OsmC/Ohrsf"/>
</dbReference>
<dbReference type="Proteomes" id="UP000077926">
    <property type="component" value="Chromosome"/>
</dbReference>
<reference evidence="1 2" key="1">
    <citation type="submission" date="2016-08" db="EMBL/GenBank/DDBJ databases">
        <title>Complete genome sequence of Bacillus muralis G25-68, a strain with toxicity to nematodes.</title>
        <authorList>
            <person name="Zheng Z."/>
        </authorList>
    </citation>
    <scope>NUCLEOTIDE SEQUENCE [LARGE SCALE GENOMIC DNA]</scope>
    <source>
        <strain evidence="1 2">G25-68</strain>
    </source>
</reference>
<dbReference type="Pfam" id="PF02566">
    <property type="entry name" value="OsmC"/>
    <property type="match status" value="1"/>
</dbReference>
<organism evidence="1 2">
    <name type="scientific">Peribacillus muralis</name>
    <dbReference type="NCBI Taxonomy" id="264697"/>
    <lineage>
        <taxon>Bacteria</taxon>
        <taxon>Bacillati</taxon>
        <taxon>Bacillota</taxon>
        <taxon>Bacilli</taxon>
        <taxon>Bacillales</taxon>
        <taxon>Bacillaceae</taxon>
        <taxon>Peribacillus</taxon>
    </lineage>
</organism>
<dbReference type="STRING" id="264697.ABE28_018055"/>
<dbReference type="RefSeq" id="WP_064465717.1">
    <property type="nucleotide sequence ID" value="NZ_CP017080.1"/>
</dbReference>
<dbReference type="OrthoDB" id="9804010at2"/>
<accession>A0A1B3XSU3</accession>